<dbReference type="Proteomes" id="UP000032614">
    <property type="component" value="Chromosome 3"/>
</dbReference>
<gene>
    <name evidence="2" type="ORF">OI25_7652</name>
</gene>
<sequence length="103" mass="11287">MRHGPAALLIVFSTACVSPIANAHSEARIDIGMLNPVDVNTTSIASDVSVVKNDFPLLAYRLPPVVHGPTYYPAWRGGESRGSGWFEYLGGGRFLLHERDDYK</sequence>
<dbReference type="AlphaFoldDB" id="A0AAU8STK9"/>
<dbReference type="KEGG" id="bfn:OI25_7652"/>
<accession>A0AAU8STK9</accession>
<proteinExistence type="predicted"/>
<reference evidence="2 3" key="1">
    <citation type="journal article" date="2015" name="Genome Announc.">
        <title>Complete genome sequences for 59 burkholderia isolates, both pathogenic and near neighbor.</title>
        <authorList>
            <person name="Johnson S.L."/>
            <person name="Bishop-Lilly K.A."/>
            <person name="Ladner J.T."/>
            <person name="Daligault H.E."/>
            <person name="Davenport K.W."/>
            <person name="Jaissle J."/>
            <person name="Frey K.G."/>
            <person name="Koroleva G.I."/>
            <person name="Bruce D.C."/>
            <person name="Coyne S.R."/>
            <person name="Broomall S.M."/>
            <person name="Li P.E."/>
            <person name="Teshima H."/>
            <person name="Gibbons H.S."/>
            <person name="Palacios G.F."/>
            <person name="Rosenzweig C.N."/>
            <person name="Redden C.L."/>
            <person name="Xu Y."/>
            <person name="Minogue T.D."/>
            <person name="Chain P.S."/>
        </authorList>
    </citation>
    <scope>NUCLEOTIDE SEQUENCE [LARGE SCALE GENOMIC DNA]</scope>
    <source>
        <strain evidence="2 3">ATCC BAA-463</strain>
    </source>
</reference>
<name>A0AAU8STK9_9BURK</name>
<evidence type="ECO:0000313" key="2">
    <source>
        <dbReference type="EMBL" id="AJZ56712.1"/>
    </source>
</evidence>
<dbReference type="PROSITE" id="PS51257">
    <property type="entry name" value="PROKAR_LIPOPROTEIN"/>
    <property type="match status" value="1"/>
</dbReference>
<feature type="signal peptide" evidence="1">
    <location>
        <begin position="1"/>
        <end position="23"/>
    </location>
</feature>
<evidence type="ECO:0000256" key="1">
    <source>
        <dbReference type="SAM" id="SignalP"/>
    </source>
</evidence>
<dbReference type="EMBL" id="CP010025">
    <property type="protein sequence ID" value="AJZ56712.1"/>
    <property type="molecule type" value="Genomic_DNA"/>
</dbReference>
<feature type="chain" id="PRO_5043437336" evidence="1">
    <location>
        <begin position="24"/>
        <end position="103"/>
    </location>
</feature>
<keyword evidence="1" id="KW-0732">Signal</keyword>
<evidence type="ECO:0000313" key="3">
    <source>
        <dbReference type="Proteomes" id="UP000032614"/>
    </source>
</evidence>
<protein>
    <submittedName>
        <fullName evidence="2">Uncharacterized protein</fullName>
    </submittedName>
</protein>
<organism evidence="2 3">
    <name type="scientific">Paraburkholderia fungorum</name>
    <dbReference type="NCBI Taxonomy" id="134537"/>
    <lineage>
        <taxon>Bacteria</taxon>
        <taxon>Pseudomonadati</taxon>
        <taxon>Pseudomonadota</taxon>
        <taxon>Betaproteobacteria</taxon>
        <taxon>Burkholderiales</taxon>
        <taxon>Burkholderiaceae</taxon>
        <taxon>Paraburkholderia</taxon>
    </lineage>
</organism>